<keyword evidence="2" id="KW-1185">Reference proteome</keyword>
<dbReference type="AlphaFoldDB" id="A0ABD0K3M5"/>
<gene>
    <name evidence="1" type="ORF">BaRGS_00026805</name>
</gene>
<protein>
    <submittedName>
        <fullName evidence="1">Uncharacterized protein</fullName>
    </submittedName>
</protein>
<comment type="caution">
    <text evidence="1">The sequence shown here is derived from an EMBL/GenBank/DDBJ whole genome shotgun (WGS) entry which is preliminary data.</text>
</comment>
<dbReference type="EMBL" id="JACVVK020000253">
    <property type="protein sequence ID" value="KAK7482002.1"/>
    <property type="molecule type" value="Genomic_DNA"/>
</dbReference>
<proteinExistence type="predicted"/>
<dbReference type="Proteomes" id="UP001519460">
    <property type="component" value="Unassembled WGS sequence"/>
</dbReference>
<evidence type="ECO:0000313" key="2">
    <source>
        <dbReference type="Proteomes" id="UP001519460"/>
    </source>
</evidence>
<evidence type="ECO:0000313" key="1">
    <source>
        <dbReference type="EMBL" id="KAK7482002.1"/>
    </source>
</evidence>
<organism evidence="1 2">
    <name type="scientific">Batillaria attramentaria</name>
    <dbReference type="NCBI Taxonomy" id="370345"/>
    <lineage>
        <taxon>Eukaryota</taxon>
        <taxon>Metazoa</taxon>
        <taxon>Spiralia</taxon>
        <taxon>Lophotrochozoa</taxon>
        <taxon>Mollusca</taxon>
        <taxon>Gastropoda</taxon>
        <taxon>Caenogastropoda</taxon>
        <taxon>Sorbeoconcha</taxon>
        <taxon>Cerithioidea</taxon>
        <taxon>Batillariidae</taxon>
        <taxon>Batillaria</taxon>
    </lineage>
</organism>
<sequence>SSIAGLECRSSVAALESRSSVAGLESRSSVADLWGSNAGYPDTGGSVTHSQALKEVHGLAENAVAAAVKRNRLILRFLSKAPAPDDIMAGFTGHRNSLGSGLGGSCVRYPSH</sequence>
<reference evidence="1 2" key="1">
    <citation type="journal article" date="2023" name="Sci. Data">
        <title>Genome assembly of the Korean intertidal mud-creeper Batillaria attramentaria.</title>
        <authorList>
            <person name="Patra A.K."/>
            <person name="Ho P.T."/>
            <person name="Jun S."/>
            <person name="Lee S.J."/>
            <person name="Kim Y."/>
            <person name="Won Y.J."/>
        </authorList>
    </citation>
    <scope>NUCLEOTIDE SEQUENCE [LARGE SCALE GENOMIC DNA]</scope>
    <source>
        <strain evidence="1">Wonlab-2016</strain>
    </source>
</reference>
<accession>A0ABD0K3M5</accession>
<feature type="non-terminal residue" evidence="1">
    <location>
        <position position="1"/>
    </location>
</feature>
<name>A0ABD0K3M5_9CAEN</name>